<reference evidence="4 5" key="1">
    <citation type="submission" date="2016-10" db="EMBL/GenBank/DDBJ databases">
        <title>Comparative genomics between deep and shallow subseafloor isolates.</title>
        <authorList>
            <person name="Ishii S."/>
            <person name="Miller J.R."/>
            <person name="Sutton G."/>
            <person name="Suzuki S."/>
            <person name="Methe B."/>
            <person name="Inagaki F."/>
            <person name="Imachi H."/>
        </authorList>
    </citation>
    <scope>NUCLEOTIDE SEQUENCE [LARGE SCALE GENOMIC DNA]</scope>
    <source>
        <strain evidence="3 4">A8p</strain>
        <strain evidence="2 5">MO-MB1</strain>
    </source>
</reference>
<keyword evidence="1" id="KW-1133">Transmembrane helix</keyword>
<accession>A0A2H4VB98</accession>
<dbReference type="Proteomes" id="UP000232631">
    <property type="component" value="Chromosome"/>
</dbReference>
<gene>
    <name evidence="2" type="ORF">BK007_04420</name>
    <name evidence="3" type="ORF">BK009_09140</name>
</gene>
<dbReference type="EMBL" id="CP017766">
    <property type="protein sequence ID" value="AUB55330.1"/>
    <property type="molecule type" value="Genomic_DNA"/>
</dbReference>
<dbReference type="GeneID" id="35123313"/>
<keyword evidence="1" id="KW-0812">Transmembrane</keyword>
<feature type="transmembrane region" description="Helical" evidence="1">
    <location>
        <begin position="106"/>
        <end position="131"/>
    </location>
</feature>
<dbReference type="RefSeq" id="WP_100905312.1">
    <property type="nucleotide sequence ID" value="NZ_CP017766.1"/>
</dbReference>
<feature type="transmembrane region" description="Helical" evidence="1">
    <location>
        <begin position="206"/>
        <end position="231"/>
    </location>
</feature>
<dbReference type="Proteomes" id="UP000232806">
    <property type="component" value="Chromosome"/>
</dbReference>
<evidence type="ECO:0000313" key="3">
    <source>
        <dbReference type="EMBL" id="AUB60826.1"/>
    </source>
</evidence>
<keyword evidence="4" id="KW-1185">Reference proteome</keyword>
<evidence type="ECO:0000313" key="4">
    <source>
        <dbReference type="Proteomes" id="UP000232631"/>
    </source>
</evidence>
<proteinExistence type="predicted"/>
<organism evidence="2 5">
    <name type="scientific">Methanobacterium subterraneum</name>
    <dbReference type="NCBI Taxonomy" id="59277"/>
    <lineage>
        <taxon>Archaea</taxon>
        <taxon>Methanobacteriati</taxon>
        <taxon>Methanobacteriota</taxon>
        <taxon>Methanomada group</taxon>
        <taxon>Methanobacteria</taxon>
        <taxon>Methanobacteriales</taxon>
        <taxon>Methanobacteriaceae</taxon>
        <taxon>Methanobacterium</taxon>
    </lineage>
</organism>
<dbReference type="OrthoDB" id="69745at2157"/>
<feature type="transmembrane region" description="Helical" evidence="1">
    <location>
        <begin position="21"/>
        <end position="41"/>
    </location>
</feature>
<accession>A0A2H4VRX8</accession>
<dbReference type="EMBL" id="CP017768">
    <property type="protein sequence ID" value="AUB60826.1"/>
    <property type="molecule type" value="Genomic_DNA"/>
</dbReference>
<feature type="transmembrane region" description="Helical" evidence="1">
    <location>
        <begin position="53"/>
        <end position="75"/>
    </location>
</feature>
<protein>
    <recommendedName>
        <fullName evidence="6">ABC transporter permease</fullName>
    </recommendedName>
</protein>
<evidence type="ECO:0000313" key="5">
    <source>
        <dbReference type="Proteomes" id="UP000232806"/>
    </source>
</evidence>
<feature type="transmembrane region" description="Helical" evidence="1">
    <location>
        <begin position="137"/>
        <end position="162"/>
    </location>
</feature>
<evidence type="ECO:0008006" key="6">
    <source>
        <dbReference type="Google" id="ProtNLM"/>
    </source>
</evidence>
<evidence type="ECO:0000256" key="1">
    <source>
        <dbReference type="SAM" id="Phobius"/>
    </source>
</evidence>
<evidence type="ECO:0000313" key="2">
    <source>
        <dbReference type="EMBL" id="AUB55330.1"/>
    </source>
</evidence>
<name>A0A2H4VB98_9EURY</name>
<dbReference type="KEGG" id="msub:BK009_09140"/>
<keyword evidence="1" id="KW-0472">Membrane</keyword>
<sequence>MNNPITAVVSKEVKEVWLRKDYLLTLLLNTVIFLGVGYIFITQPTQNETIKKLFMELTFVIIPPFAMWILSFPFIQEKFGDEKLLRRFESLLTTPISLPKLWGGKIISVFFLSYPIIILVVMVFSFIWYFLAGLNPLVILSIPVWIMALIITPMIPMIYAAFSSWSILRFSHPRLMEALNFFAIGLSVLVFLSSGKIVESIASGHIVNWLIIIYSIIGIFLAASLVLLLIYKLDKENVTL</sequence>
<dbReference type="AlphaFoldDB" id="A0A2H4VB98"/>
<feature type="transmembrane region" description="Helical" evidence="1">
    <location>
        <begin position="174"/>
        <end position="194"/>
    </location>
</feature>